<comment type="similarity">
    <text evidence="1">Belongs to the UDP-glycosyltransferase family.</text>
</comment>
<dbReference type="Gene3D" id="3.40.50.2000">
    <property type="entry name" value="Glycogen Phosphorylase B"/>
    <property type="match status" value="2"/>
</dbReference>
<dbReference type="InterPro" id="IPR002213">
    <property type="entry name" value="UDP_glucos_trans"/>
</dbReference>
<dbReference type="PANTHER" id="PTHR11926">
    <property type="entry name" value="GLUCOSYL/GLUCURONOSYL TRANSFERASES"/>
    <property type="match status" value="1"/>
</dbReference>
<evidence type="ECO:0000313" key="3">
    <source>
        <dbReference type="EMBL" id="MCL7036460.1"/>
    </source>
</evidence>
<proteinExistence type="inferred from homology"/>
<dbReference type="GO" id="GO:0080043">
    <property type="term" value="F:quercetin 3-O-glucosyltransferase activity"/>
    <property type="evidence" value="ECO:0007669"/>
    <property type="project" value="TreeGrafter"/>
</dbReference>
<comment type="caution">
    <text evidence="3">The sequence shown here is derived from an EMBL/GenBank/DDBJ whole genome shotgun (WGS) entry which is preliminary data.</text>
</comment>
<dbReference type="FunFam" id="3.40.50.2000:FF:000138">
    <property type="entry name" value="Glycosyltransferase"/>
    <property type="match status" value="1"/>
</dbReference>
<evidence type="ECO:0000313" key="4">
    <source>
        <dbReference type="Proteomes" id="UP001177140"/>
    </source>
</evidence>
<dbReference type="Pfam" id="PF00201">
    <property type="entry name" value="UDPGT"/>
    <property type="match status" value="1"/>
</dbReference>
<evidence type="ECO:0000256" key="2">
    <source>
        <dbReference type="ARBA" id="ARBA00022679"/>
    </source>
</evidence>
<organism evidence="3 4">
    <name type="scientific">Papaver nudicaule</name>
    <name type="common">Iceland poppy</name>
    <dbReference type="NCBI Taxonomy" id="74823"/>
    <lineage>
        <taxon>Eukaryota</taxon>
        <taxon>Viridiplantae</taxon>
        <taxon>Streptophyta</taxon>
        <taxon>Embryophyta</taxon>
        <taxon>Tracheophyta</taxon>
        <taxon>Spermatophyta</taxon>
        <taxon>Magnoliopsida</taxon>
        <taxon>Ranunculales</taxon>
        <taxon>Papaveraceae</taxon>
        <taxon>Papaveroideae</taxon>
        <taxon>Papaver</taxon>
    </lineage>
</organism>
<gene>
    <name evidence="3" type="ORF">MKW94_011665</name>
</gene>
<reference evidence="3" key="1">
    <citation type="submission" date="2022-03" db="EMBL/GenBank/DDBJ databases">
        <title>A functionally conserved STORR gene fusion in Papaver species that diverged 16.8 million years ago.</title>
        <authorList>
            <person name="Catania T."/>
        </authorList>
    </citation>
    <scope>NUCLEOTIDE SEQUENCE</scope>
    <source>
        <strain evidence="3">S-191538</strain>
    </source>
</reference>
<dbReference type="SUPFAM" id="SSF53756">
    <property type="entry name" value="UDP-Glycosyltransferase/glycogen phosphorylase"/>
    <property type="match status" value="1"/>
</dbReference>
<keyword evidence="2" id="KW-0808">Transferase</keyword>
<sequence length="486" mass="54603">MESSVRIKKQHLVVMPYPGRGHINPMMNFCKLLTTKFLVKDDIRITFVVTEEWLGFIESSSESRLPSQIQLRSIPNVVPSELVRGLDPGGFFLAVQTKMEDPFEKLMDQLQEDDDTTMVVTTIIADTTLPWLVTVGDRRCIPVVSLWPMSPSVFSIYNHLDLLVQNGHYPVDSSSECGDELVDYIAGVSPIRLADMPSVLKRSAQQFLSNIKESISAAHKAKCLLFTTYHELEPQVIESLMKLLPLPIYSIGPTIPISIALADACDTTGFHNNMNMEEQYYLKWLGSQPENSVLYVSFGSFLSASSEQMEEILAGLRESGVRYLLVSRGGQGHANNSVADGDAYNNMTNAQSLVVPWCDQLRVLCHSSVGGFWTHCGWNSTLECVYAGVPMLTFPVSMEQPFNSKLIVDDWKIGMRVMKENRMVKREEIAMTVTKFMNLNADDEESKEMRARANKFKKSSRQALANCGSSTTNLDHFIRNILQYHS</sequence>
<dbReference type="CDD" id="cd03784">
    <property type="entry name" value="GT1_Gtf-like"/>
    <property type="match status" value="1"/>
</dbReference>
<dbReference type="Proteomes" id="UP001177140">
    <property type="component" value="Unassembled WGS sequence"/>
</dbReference>
<evidence type="ECO:0000256" key="1">
    <source>
        <dbReference type="ARBA" id="ARBA00009995"/>
    </source>
</evidence>
<dbReference type="GO" id="GO:0080044">
    <property type="term" value="F:quercetin 7-O-glucosyltransferase activity"/>
    <property type="evidence" value="ECO:0007669"/>
    <property type="project" value="TreeGrafter"/>
</dbReference>
<protein>
    <submittedName>
        <fullName evidence="3">Uncharacterized protein</fullName>
    </submittedName>
</protein>
<dbReference type="PANTHER" id="PTHR11926:SF774">
    <property type="entry name" value="UDP-GLYCOSYLTRANSFERASE 85A1-RELATED"/>
    <property type="match status" value="1"/>
</dbReference>
<name>A0AA41SK57_PAPNU</name>
<keyword evidence="4" id="KW-1185">Reference proteome</keyword>
<accession>A0AA41SK57</accession>
<dbReference type="EMBL" id="JAJJMA010168197">
    <property type="protein sequence ID" value="MCL7036460.1"/>
    <property type="molecule type" value="Genomic_DNA"/>
</dbReference>
<dbReference type="AlphaFoldDB" id="A0AA41SK57"/>